<dbReference type="PANTHER" id="PTHR42695:SF5">
    <property type="entry name" value="GLUTAMINE AMIDOTRANSFERASE YLR126C-RELATED"/>
    <property type="match status" value="1"/>
</dbReference>
<dbReference type="AlphaFoldDB" id="A0A2S9QEH7"/>
<reference evidence="2 3" key="1">
    <citation type="submission" date="2018-02" db="EMBL/GenBank/DDBJ databases">
        <title>Whole genome sequencing of endophytic bacterium.</title>
        <authorList>
            <person name="Eedara R."/>
            <person name="Podile A.R."/>
        </authorList>
    </citation>
    <scope>NUCLEOTIDE SEQUENCE [LARGE SCALE GENOMIC DNA]</scope>
    <source>
        <strain evidence="2 3">RP1T</strain>
    </source>
</reference>
<dbReference type="InterPro" id="IPR029062">
    <property type="entry name" value="Class_I_gatase-like"/>
</dbReference>
<dbReference type="SUPFAM" id="SSF52317">
    <property type="entry name" value="Class I glutamine amidotransferase-like"/>
    <property type="match status" value="1"/>
</dbReference>
<dbReference type="OrthoDB" id="9794816at2"/>
<proteinExistence type="predicted"/>
<dbReference type="RefSeq" id="WP_105861425.1">
    <property type="nucleotide sequence ID" value="NZ_PUEJ01000003.1"/>
</dbReference>
<comment type="caution">
    <text evidence="2">The sequence shown here is derived from an EMBL/GenBank/DDBJ whole genome shotgun (WGS) entry which is preliminary data.</text>
</comment>
<dbReference type="Proteomes" id="UP000237682">
    <property type="component" value="Unassembled WGS sequence"/>
</dbReference>
<dbReference type="InterPro" id="IPR017926">
    <property type="entry name" value="GATASE"/>
</dbReference>
<dbReference type="EMBL" id="PUEJ01000003">
    <property type="protein sequence ID" value="PRH87756.1"/>
    <property type="molecule type" value="Genomic_DNA"/>
</dbReference>
<evidence type="ECO:0000313" key="2">
    <source>
        <dbReference type="EMBL" id="PRH87756.1"/>
    </source>
</evidence>
<organism evidence="2 3">
    <name type="scientific">Labrys okinawensis</name>
    <dbReference type="NCBI Taxonomy" id="346911"/>
    <lineage>
        <taxon>Bacteria</taxon>
        <taxon>Pseudomonadati</taxon>
        <taxon>Pseudomonadota</taxon>
        <taxon>Alphaproteobacteria</taxon>
        <taxon>Hyphomicrobiales</taxon>
        <taxon>Xanthobacteraceae</taxon>
        <taxon>Labrys</taxon>
    </lineage>
</organism>
<gene>
    <name evidence="2" type="ORF">C5L14_07470</name>
</gene>
<dbReference type="Pfam" id="PF00117">
    <property type="entry name" value="GATase"/>
    <property type="match status" value="1"/>
</dbReference>
<dbReference type="PANTHER" id="PTHR42695">
    <property type="entry name" value="GLUTAMINE AMIDOTRANSFERASE YLR126C-RELATED"/>
    <property type="match status" value="1"/>
</dbReference>
<dbReference type="InterPro" id="IPR044992">
    <property type="entry name" value="ChyE-like"/>
</dbReference>
<name>A0A2S9QEH7_9HYPH</name>
<dbReference type="GO" id="GO:0005829">
    <property type="term" value="C:cytosol"/>
    <property type="evidence" value="ECO:0007669"/>
    <property type="project" value="TreeGrafter"/>
</dbReference>
<accession>A0A2S9QEH7</accession>
<feature type="domain" description="Glutamine amidotransferase" evidence="1">
    <location>
        <begin position="40"/>
        <end position="181"/>
    </location>
</feature>
<dbReference type="CDD" id="cd01741">
    <property type="entry name" value="GATase1_1"/>
    <property type="match status" value="1"/>
</dbReference>
<sequence length="237" mass="26239">MRILVLQHLSSEHPGIFRSFFARDGVEWDAVELDEGGTIPALEPYDALWVMGGAMDVWDVDQFPWLIEEKRVIRRWVRELGKPYLGICLGHQLLADALGGTCGPQIPPEVGVFDVEVTQAGRADPLFDGLAPRFPVLQWHSVRVAQAPEGAEVLASSPLCPVQAIRAAPRAWGMQYHVEAENAAVQQWGCVPEYRAALERTNGEGAMERLQADIAAHAEGFEANAAIVYRNFMRLAR</sequence>
<dbReference type="Gene3D" id="3.40.50.880">
    <property type="match status" value="1"/>
</dbReference>
<evidence type="ECO:0000313" key="3">
    <source>
        <dbReference type="Proteomes" id="UP000237682"/>
    </source>
</evidence>
<evidence type="ECO:0000259" key="1">
    <source>
        <dbReference type="Pfam" id="PF00117"/>
    </source>
</evidence>
<keyword evidence="3" id="KW-1185">Reference proteome</keyword>
<dbReference type="PROSITE" id="PS51273">
    <property type="entry name" value="GATASE_TYPE_1"/>
    <property type="match status" value="1"/>
</dbReference>
<protein>
    <submittedName>
        <fullName evidence="2">GMP synthase</fullName>
    </submittedName>
</protein>